<dbReference type="AlphaFoldDB" id="A0A1I7BC76"/>
<dbReference type="STRING" id="477690.SAMN05216474_2665"/>
<dbReference type="Gene3D" id="3.40.50.1820">
    <property type="entry name" value="alpha/beta hydrolase"/>
    <property type="match status" value="1"/>
</dbReference>
<dbReference type="Pfam" id="PF12697">
    <property type="entry name" value="Abhydrolase_6"/>
    <property type="match status" value="1"/>
</dbReference>
<dbReference type="EMBL" id="FPAS01000005">
    <property type="protein sequence ID" value="SFT84741.1"/>
    <property type="molecule type" value="Genomic_DNA"/>
</dbReference>
<organism evidence="3 4">
    <name type="scientific">Lishizhenia tianjinensis</name>
    <dbReference type="NCBI Taxonomy" id="477690"/>
    <lineage>
        <taxon>Bacteria</taxon>
        <taxon>Pseudomonadati</taxon>
        <taxon>Bacteroidota</taxon>
        <taxon>Flavobacteriia</taxon>
        <taxon>Flavobacteriales</taxon>
        <taxon>Crocinitomicaceae</taxon>
        <taxon>Lishizhenia</taxon>
    </lineage>
</organism>
<evidence type="ECO:0000259" key="2">
    <source>
        <dbReference type="Pfam" id="PF12697"/>
    </source>
</evidence>
<keyword evidence="4" id="KW-1185">Reference proteome</keyword>
<dbReference type="InterPro" id="IPR029058">
    <property type="entry name" value="AB_hydrolase_fold"/>
</dbReference>
<protein>
    <submittedName>
        <fullName evidence="3">BAAT / Acyl-CoA thioester hydrolase C terminal</fullName>
    </submittedName>
</protein>
<keyword evidence="1" id="KW-0732">Signal</keyword>
<proteinExistence type="predicted"/>
<dbReference type="Proteomes" id="UP000236454">
    <property type="component" value="Unassembled WGS sequence"/>
</dbReference>
<evidence type="ECO:0000313" key="3">
    <source>
        <dbReference type="EMBL" id="SFT84741.1"/>
    </source>
</evidence>
<dbReference type="OrthoDB" id="659408at2"/>
<evidence type="ECO:0000313" key="4">
    <source>
        <dbReference type="Proteomes" id="UP000236454"/>
    </source>
</evidence>
<gene>
    <name evidence="3" type="ORF">SAMN05216474_2665</name>
</gene>
<feature type="chain" id="PRO_5014731561" evidence="1">
    <location>
        <begin position="19"/>
        <end position="235"/>
    </location>
</feature>
<name>A0A1I7BC76_9FLAO</name>
<accession>A0A1I7BC76</accession>
<dbReference type="GO" id="GO:0016787">
    <property type="term" value="F:hydrolase activity"/>
    <property type="evidence" value="ECO:0007669"/>
    <property type="project" value="UniProtKB-KW"/>
</dbReference>
<feature type="signal peptide" evidence="1">
    <location>
        <begin position="1"/>
        <end position="18"/>
    </location>
</feature>
<reference evidence="3 4" key="1">
    <citation type="submission" date="2016-10" db="EMBL/GenBank/DDBJ databases">
        <authorList>
            <person name="de Groot N.N."/>
        </authorList>
    </citation>
    <scope>NUCLEOTIDE SEQUENCE [LARGE SCALE GENOMIC DNA]</scope>
    <source>
        <strain evidence="3 4">CGMCC 1.7005</strain>
    </source>
</reference>
<feature type="domain" description="AB hydrolase-1" evidence="2">
    <location>
        <begin position="26"/>
        <end position="221"/>
    </location>
</feature>
<evidence type="ECO:0000256" key="1">
    <source>
        <dbReference type="SAM" id="SignalP"/>
    </source>
</evidence>
<sequence length="235" mass="27100">MRFITSIIFLLFLLNVKAQDTTHLYVLHGQGSDHRLFDSLVFPSNYKVHFINYGMPEKDWNMHDFARVLSQQIDTTQNFSLLGVSMGGMLCAEMAEFLNPQKVILISSANCREDLPFRYQFQSKLPLYKIIPKSLMFAGAKFLQPLVEPDRKANKATFKSMLSAKNALYIKRTVAMIINWEKTEHNPDIIHIHGTKDHTLPHRKLKRVDYTIAKGSHMMTLTDFKKVQQVLDGIL</sequence>
<keyword evidence="3" id="KW-0378">Hydrolase</keyword>
<dbReference type="SUPFAM" id="SSF53474">
    <property type="entry name" value="alpha/beta-Hydrolases"/>
    <property type="match status" value="1"/>
</dbReference>
<dbReference type="RefSeq" id="WP_090251372.1">
    <property type="nucleotide sequence ID" value="NZ_FPAS01000005.1"/>
</dbReference>
<dbReference type="InterPro" id="IPR000073">
    <property type="entry name" value="AB_hydrolase_1"/>
</dbReference>